<sequence length="338" mass="38185">MTETHVRSQDVRRLRRHRRAVDPNDWDEDDANPDMEPGGGSRQSAKASFLAKVHSALIGYNSDSQLLQFVYDLWLFTTLGGAKNSAWRTYHMVLVDLQKQIGWPSLFITVAPYEWSFPYHRWLEDELLKSLKSRLRMPVSETLHLAHVLTEAVKGLLAGANKKNGRPAKEHLFGQGSGKVRCWVVRLEFQDGKRKRGVYRDAHFYHGRGTVHIHILLWLDTEKLQHMDLASTIRADLPGEADAEMRDLVLGSQLDWTSSGWPHREAPTQVTPSGTIQLHHPKDAFNQNCRAYLPDVLAALRCHVDVLASDGRAMVLKYCASPSSHNSSASAALRQCNP</sequence>
<feature type="compositionally biased region" description="Basic and acidic residues" evidence="1">
    <location>
        <begin position="1"/>
        <end position="12"/>
    </location>
</feature>
<evidence type="ECO:0008006" key="4">
    <source>
        <dbReference type="Google" id="ProtNLM"/>
    </source>
</evidence>
<evidence type="ECO:0000313" key="3">
    <source>
        <dbReference type="Proteomes" id="UP000649617"/>
    </source>
</evidence>
<accession>A0A812SRX4</accession>
<name>A0A812SRX4_SYMPI</name>
<organism evidence="2 3">
    <name type="scientific">Symbiodinium pilosum</name>
    <name type="common">Dinoflagellate</name>
    <dbReference type="NCBI Taxonomy" id="2952"/>
    <lineage>
        <taxon>Eukaryota</taxon>
        <taxon>Sar</taxon>
        <taxon>Alveolata</taxon>
        <taxon>Dinophyceae</taxon>
        <taxon>Suessiales</taxon>
        <taxon>Symbiodiniaceae</taxon>
        <taxon>Symbiodinium</taxon>
    </lineage>
</organism>
<evidence type="ECO:0000313" key="2">
    <source>
        <dbReference type="EMBL" id="CAE7491350.1"/>
    </source>
</evidence>
<dbReference type="OrthoDB" id="432388at2759"/>
<dbReference type="Proteomes" id="UP000649617">
    <property type="component" value="Unassembled WGS sequence"/>
</dbReference>
<gene>
    <name evidence="2" type="ORF">SPIL2461_LOCUS12665</name>
</gene>
<reference evidence="2" key="1">
    <citation type="submission" date="2021-02" db="EMBL/GenBank/DDBJ databases">
        <authorList>
            <person name="Dougan E. K."/>
            <person name="Rhodes N."/>
            <person name="Thang M."/>
            <person name="Chan C."/>
        </authorList>
    </citation>
    <scope>NUCLEOTIDE SEQUENCE</scope>
</reference>
<keyword evidence="3" id="KW-1185">Reference proteome</keyword>
<protein>
    <recommendedName>
        <fullName evidence="4">Helitron helicase-like domain-containing protein</fullName>
    </recommendedName>
</protein>
<feature type="compositionally biased region" description="Acidic residues" evidence="1">
    <location>
        <begin position="24"/>
        <end position="33"/>
    </location>
</feature>
<proteinExistence type="predicted"/>
<dbReference type="EMBL" id="CAJNIZ010026359">
    <property type="protein sequence ID" value="CAE7491350.1"/>
    <property type="molecule type" value="Genomic_DNA"/>
</dbReference>
<evidence type="ECO:0000256" key="1">
    <source>
        <dbReference type="SAM" id="MobiDB-lite"/>
    </source>
</evidence>
<feature type="region of interest" description="Disordered" evidence="1">
    <location>
        <begin position="1"/>
        <end position="43"/>
    </location>
</feature>
<dbReference type="AlphaFoldDB" id="A0A812SRX4"/>
<comment type="caution">
    <text evidence="2">The sequence shown here is derived from an EMBL/GenBank/DDBJ whole genome shotgun (WGS) entry which is preliminary data.</text>
</comment>